<keyword evidence="8" id="KW-1185">Reference proteome</keyword>
<gene>
    <name evidence="7" type="ORF">HER31_04910</name>
</gene>
<dbReference type="PROSITE" id="PS51012">
    <property type="entry name" value="ABC_TM2"/>
    <property type="match status" value="1"/>
</dbReference>
<dbReference type="InterPro" id="IPR013525">
    <property type="entry name" value="ABC2_TM"/>
</dbReference>
<dbReference type="AlphaFoldDB" id="A0A6H1UCB9"/>
<protein>
    <recommendedName>
        <fullName evidence="5">Transport permease protein</fullName>
    </recommendedName>
</protein>
<name>A0A6H1UCB9_9GAMM</name>
<dbReference type="KEGG" id="fes:HER31_04910"/>
<feature type="transmembrane region" description="Helical" evidence="5">
    <location>
        <begin position="248"/>
        <end position="266"/>
    </location>
</feature>
<keyword evidence="2 5" id="KW-0812">Transmembrane</keyword>
<evidence type="ECO:0000313" key="7">
    <source>
        <dbReference type="EMBL" id="QIZ76289.1"/>
    </source>
</evidence>
<reference evidence="7 8" key="1">
    <citation type="submission" date="2020-04" db="EMBL/GenBank/DDBJ databases">
        <title>Ferrimonas sp. S7 isolated from sea water.</title>
        <authorList>
            <person name="Bae S.S."/>
            <person name="Baek K."/>
        </authorList>
    </citation>
    <scope>NUCLEOTIDE SEQUENCE [LARGE SCALE GENOMIC DNA]</scope>
    <source>
        <strain evidence="7 8">S7</strain>
    </source>
</reference>
<dbReference type="RefSeq" id="WP_168659549.1">
    <property type="nucleotide sequence ID" value="NZ_CP051180.1"/>
</dbReference>
<proteinExistence type="inferred from homology"/>
<dbReference type="InterPro" id="IPR052902">
    <property type="entry name" value="ABC-2_transporter"/>
</dbReference>
<keyword evidence="3 5" id="KW-1133">Transmembrane helix</keyword>
<feature type="transmembrane region" description="Helical" evidence="5">
    <location>
        <begin position="188"/>
        <end position="208"/>
    </location>
</feature>
<dbReference type="InterPro" id="IPR047817">
    <property type="entry name" value="ABC2_TM_bact-type"/>
</dbReference>
<feature type="transmembrane region" description="Helical" evidence="5">
    <location>
        <begin position="21"/>
        <end position="40"/>
    </location>
</feature>
<dbReference type="Proteomes" id="UP000501602">
    <property type="component" value="Chromosome"/>
</dbReference>
<feature type="transmembrane region" description="Helical" evidence="5">
    <location>
        <begin position="306"/>
        <end position="324"/>
    </location>
</feature>
<keyword evidence="5" id="KW-0813">Transport</keyword>
<dbReference type="GO" id="GO:0140359">
    <property type="term" value="F:ABC-type transporter activity"/>
    <property type="evidence" value="ECO:0007669"/>
    <property type="project" value="InterPro"/>
</dbReference>
<sequence>MKALFALIHSRNLEFVRDRSALGWSLAFPLILVIALALVFDDNDKPLYQIGVVGQPAALEQIKTLRHIEFIQYDSSDEAQHKVARHLVDLAVTEEGYWVNPDSARGDIVEQLVHSKAPALSKQIISGSAVRHVEWLLPGIIGMNMMFSALYGVGYVVIRYRRSGVLKRLQVTPLGAYQFLASQMLSRLLAIVATATVVFVVAALIFDIRPVGNPLLLLVTMTLGTAAMISIGLLVASATRSEEFGNGVLNLLSWPMMFLSGIWFSLEGSKPWVRIIADFLPLTHLNDANRAIIIDGANLVAIGDHLLVLTAITIGSLVIAGWRFKWQ</sequence>
<evidence type="ECO:0000313" key="8">
    <source>
        <dbReference type="Proteomes" id="UP000501602"/>
    </source>
</evidence>
<organism evidence="7 8">
    <name type="scientific">Ferrimonas lipolytica</name>
    <dbReference type="NCBI Taxonomy" id="2724191"/>
    <lineage>
        <taxon>Bacteria</taxon>
        <taxon>Pseudomonadati</taxon>
        <taxon>Pseudomonadota</taxon>
        <taxon>Gammaproteobacteria</taxon>
        <taxon>Alteromonadales</taxon>
        <taxon>Ferrimonadaceae</taxon>
        <taxon>Ferrimonas</taxon>
    </lineage>
</organism>
<accession>A0A6H1UCB9</accession>
<dbReference type="Pfam" id="PF01061">
    <property type="entry name" value="ABC2_membrane"/>
    <property type="match status" value="1"/>
</dbReference>
<comment type="subcellular location">
    <subcellularLocation>
        <location evidence="5">Cell inner membrane</location>
        <topology evidence="5">Multi-pass membrane protein</topology>
    </subcellularLocation>
    <subcellularLocation>
        <location evidence="1">Membrane</location>
        <topology evidence="1">Multi-pass membrane protein</topology>
    </subcellularLocation>
</comment>
<keyword evidence="5" id="KW-1003">Cell membrane</keyword>
<evidence type="ECO:0000256" key="4">
    <source>
        <dbReference type="ARBA" id="ARBA00023136"/>
    </source>
</evidence>
<dbReference type="PANTHER" id="PTHR43027:SF2">
    <property type="entry name" value="TRANSPORT PERMEASE PROTEIN"/>
    <property type="match status" value="1"/>
</dbReference>
<dbReference type="PANTHER" id="PTHR43027">
    <property type="entry name" value="DOXORUBICIN RESISTANCE ABC TRANSPORTER PERMEASE PROTEIN DRRC-RELATED"/>
    <property type="match status" value="1"/>
</dbReference>
<evidence type="ECO:0000259" key="6">
    <source>
        <dbReference type="PROSITE" id="PS51012"/>
    </source>
</evidence>
<feature type="transmembrane region" description="Helical" evidence="5">
    <location>
        <begin position="214"/>
        <end position="236"/>
    </location>
</feature>
<evidence type="ECO:0000256" key="1">
    <source>
        <dbReference type="ARBA" id="ARBA00004141"/>
    </source>
</evidence>
<evidence type="ECO:0000256" key="3">
    <source>
        <dbReference type="ARBA" id="ARBA00022989"/>
    </source>
</evidence>
<dbReference type="GO" id="GO:0005886">
    <property type="term" value="C:plasma membrane"/>
    <property type="evidence" value="ECO:0007669"/>
    <property type="project" value="UniProtKB-SubCell"/>
</dbReference>
<evidence type="ECO:0000256" key="5">
    <source>
        <dbReference type="RuleBase" id="RU361157"/>
    </source>
</evidence>
<comment type="similarity">
    <text evidence="5">Belongs to the ABC-2 integral membrane protein family.</text>
</comment>
<evidence type="ECO:0000256" key="2">
    <source>
        <dbReference type="ARBA" id="ARBA00022692"/>
    </source>
</evidence>
<feature type="domain" description="ABC transmembrane type-2" evidence="6">
    <location>
        <begin position="102"/>
        <end position="327"/>
    </location>
</feature>
<feature type="transmembrane region" description="Helical" evidence="5">
    <location>
        <begin position="135"/>
        <end position="158"/>
    </location>
</feature>
<keyword evidence="4 5" id="KW-0472">Membrane</keyword>
<dbReference type="EMBL" id="CP051180">
    <property type="protein sequence ID" value="QIZ76289.1"/>
    <property type="molecule type" value="Genomic_DNA"/>
</dbReference>